<dbReference type="OrthoDB" id="10042665at2759"/>
<dbReference type="InterPro" id="IPR027417">
    <property type="entry name" value="P-loop_NTPase"/>
</dbReference>
<feature type="domain" description="AAA+ ATPase" evidence="1">
    <location>
        <begin position="279"/>
        <end position="404"/>
    </location>
</feature>
<dbReference type="SUPFAM" id="SSF52540">
    <property type="entry name" value="P-loop containing nucleoside triphosphate hydrolases"/>
    <property type="match status" value="1"/>
</dbReference>
<dbReference type="PANTHER" id="PTHR46411">
    <property type="entry name" value="FAMILY ATPASE, PUTATIVE-RELATED"/>
    <property type="match status" value="1"/>
</dbReference>
<dbReference type="Proteomes" id="UP000191004">
    <property type="component" value="Unassembled WGS sequence"/>
</dbReference>
<evidence type="ECO:0000259" key="1">
    <source>
        <dbReference type="SMART" id="SM00382"/>
    </source>
</evidence>
<dbReference type="InterPro" id="IPR003959">
    <property type="entry name" value="ATPase_AAA_core"/>
</dbReference>
<dbReference type="GO" id="GO:0005524">
    <property type="term" value="F:ATP binding"/>
    <property type="evidence" value="ECO:0007669"/>
    <property type="project" value="InterPro"/>
</dbReference>
<accession>A0A1T3CZZ2</accession>
<evidence type="ECO:0000313" key="2">
    <source>
        <dbReference type="EMBL" id="OPB46587.1"/>
    </source>
</evidence>
<organism evidence="2 3">
    <name type="scientific">Trichoderma guizhouense</name>
    <dbReference type="NCBI Taxonomy" id="1491466"/>
    <lineage>
        <taxon>Eukaryota</taxon>
        <taxon>Fungi</taxon>
        <taxon>Dikarya</taxon>
        <taxon>Ascomycota</taxon>
        <taxon>Pezizomycotina</taxon>
        <taxon>Sordariomycetes</taxon>
        <taxon>Hypocreomycetidae</taxon>
        <taxon>Hypocreales</taxon>
        <taxon>Hypocreaceae</taxon>
        <taxon>Trichoderma</taxon>
    </lineage>
</organism>
<comment type="caution">
    <text evidence="2">The sequence shown here is derived from an EMBL/GenBank/DDBJ whole genome shotgun (WGS) entry which is preliminary data.</text>
</comment>
<dbReference type="InterPro" id="IPR003593">
    <property type="entry name" value="AAA+_ATPase"/>
</dbReference>
<reference evidence="2 3" key="1">
    <citation type="submission" date="2016-04" db="EMBL/GenBank/DDBJ databases">
        <title>Multiple horizontal gene transfer events from other fungi enriched the ability of the initially mycotrophic fungus Trichoderma (Ascomycota) to feed on dead plant biomass.</title>
        <authorList>
            <person name="Atanasova L."/>
            <person name="Chenthamara K."/>
            <person name="Zhang J."/>
            <person name="Grujic M."/>
            <person name="Henrissat B."/>
            <person name="Kuo A."/>
            <person name="Aertz A."/>
            <person name="Salamov A."/>
            <person name="Lipzen A."/>
            <person name="Labutti K."/>
            <person name="Barry K."/>
            <person name="Miao Y."/>
            <person name="Rahimi M.J."/>
            <person name="Shen Q."/>
            <person name="Grigoriev I.V."/>
            <person name="Kubicek C.P."/>
            <person name="Druzhinina I.S."/>
        </authorList>
    </citation>
    <scope>NUCLEOTIDE SEQUENCE [LARGE SCALE GENOMIC DNA]</scope>
    <source>
        <strain evidence="2 3">NJAU 4742</strain>
    </source>
</reference>
<dbReference type="Pfam" id="PF22942">
    <property type="entry name" value="DUF7025"/>
    <property type="match status" value="1"/>
</dbReference>
<sequence>MDGLTNKEVSYEMIDSIFLKDGLVLREDELGKLWLFKLIQVTKTHNRGRNNEYECKTNFETWCLNWDAVACHLSKIYMTFTCAKFPGQRPIKSLPVYPIDYQGQIEGQRSEKYLAERGKKWWEFIIKPPTCLQHSGLAFSQDGGSSNGEKVRVEGRVVIDNKSKASEGIEAILKPPKFREQNITEPAVAYKPDDFHQYPALNDEELSLCPAVIGCYDLKNKNRYLVSINNLQAVDWNKDVMKHLVMDERKKLMLEGLVRHHSDRHLRHDTGDLIAGKGQGLVILLHGPPGVGKTLTAESIAEAVQKPLVAMSIGELVWDEMQLQERLKSEFQRAIDWNAVLLLDEADVVLEARSFEDVRRNGIVSIFLRELEYYQGILFLTTNRVSTMDTAFHSRIQIGISFSRMSSETRAKVWTQLLALNGRDKLIGPKGLKQVQDVLSKYELNGRQIRNVLNVAEGLAFQEPGAKKDKLTYAHIEEAVGAALEFQKLLEASRSMMKLEQTVWASVTGGDDDAVF</sequence>
<dbReference type="InterPro" id="IPR054289">
    <property type="entry name" value="DUF7025"/>
</dbReference>
<dbReference type="EMBL" id="LVVK01000002">
    <property type="protein sequence ID" value="OPB46587.1"/>
    <property type="molecule type" value="Genomic_DNA"/>
</dbReference>
<dbReference type="PANTHER" id="PTHR46411:SF3">
    <property type="entry name" value="AAA+ ATPASE DOMAIN-CONTAINING PROTEIN"/>
    <property type="match status" value="1"/>
</dbReference>
<gene>
    <name evidence="2" type="ORF">A0O28_0067090</name>
</gene>
<protein>
    <recommendedName>
        <fullName evidence="1">AAA+ ATPase domain-containing protein</fullName>
    </recommendedName>
</protein>
<dbReference type="SMART" id="SM00382">
    <property type="entry name" value="AAA"/>
    <property type="match status" value="1"/>
</dbReference>
<dbReference type="CDD" id="cd19481">
    <property type="entry name" value="RecA-like_protease"/>
    <property type="match status" value="1"/>
</dbReference>
<dbReference type="Pfam" id="PF00004">
    <property type="entry name" value="AAA"/>
    <property type="match status" value="1"/>
</dbReference>
<keyword evidence="3" id="KW-1185">Reference proteome</keyword>
<dbReference type="Gene3D" id="3.40.50.300">
    <property type="entry name" value="P-loop containing nucleotide triphosphate hydrolases"/>
    <property type="match status" value="1"/>
</dbReference>
<dbReference type="GO" id="GO:0016887">
    <property type="term" value="F:ATP hydrolysis activity"/>
    <property type="evidence" value="ECO:0007669"/>
    <property type="project" value="InterPro"/>
</dbReference>
<evidence type="ECO:0000313" key="3">
    <source>
        <dbReference type="Proteomes" id="UP000191004"/>
    </source>
</evidence>
<name>A0A1T3CZZ2_9HYPO</name>
<proteinExistence type="predicted"/>
<dbReference type="AlphaFoldDB" id="A0A1T3CZZ2"/>